<dbReference type="InterPro" id="IPR020084">
    <property type="entry name" value="NUDIX_hydrolase_CS"/>
</dbReference>
<dbReference type="CDD" id="cd04685">
    <property type="entry name" value="NUDIX_Hydrolase"/>
    <property type="match status" value="1"/>
</dbReference>
<organism evidence="7 8">
    <name type="scientific">Streptomyces nojiriensis</name>
    <dbReference type="NCBI Taxonomy" id="66374"/>
    <lineage>
        <taxon>Bacteria</taxon>
        <taxon>Bacillati</taxon>
        <taxon>Actinomycetota</taxon>
        <taxon>Actinomycetes</taxon>
        <taxon>Kitasatosporales</taxon>
        <taxon>Streptomycetaceae</taxon>
        <taxon>Streptomyces</taxon>
    </lineage>
</organism>
<dbReference type="SUPFAM" id="SSF55811">
    <property type="entry name" value="Nudix"/>
    <property type="match status" value="1"/>
</dbReference>
<evidence type="ECO:0000313" key="8">
    <source>
        <dbReference type="Proteomes" id="UP000613974"/>
    </source>
</evidence>
<evidence type="ECO:0000256" key="3">
    <source>
        <dbReference type="ARBA" id="ARBA00022801"/>
    </source>
</evidence>
<dbReference type="PROSITE" id="PS51462">
    <property type="entry name" value="NUDIX"/>
    <property type="match status" value="1"/>
</dbReference>
<evidence type="ECO:0000259" key="6">
    <source>
        <dbReference type="PROSITE" id="PS51462"/>
    </source>
</evidence>
<evidence type="ECO:0000256" key="2">
    <source>
        <dbReference type="ARBA" id="ARBA00005582"/>
    </source>
</evidence>
<dbReference type="PANTHER" id="PTHR43046:SF12">
    <property type="entry name" value="GDP-MANNOSE MANNOSYL HYDROLASE"/>
    <property type="match status" value="1"/>
</dbReference>
<dbReference type="EMBL" id="BNEC01000005">
    <property type="protein sequence ID" value="GHI69757.1"/>
    <property type="molecule type" value="Genomic_DNA"/>
</dbReference>
<dbReference type="PROSITE" id="PS00893">
    <property type="entry name" value="NUDIX_BOX"/>
    <property type="match status" value="1"/>
</dbReference>
<dbReference type="InterPro" id="IPR015797">
    <property type="entry name" value="NUDIX_hydrolase-like_dom_sf"/>
</dbReference>
<dbReference type="PANTHER" id="PTHR43046">
    <property type="entry name" value="GDP-MANNOSE MANNOSYL HYDROLASE"/>
    <property type="match status" value="1"/>
</dbReference>
<evidence type="ECO:0000256" key="1">
    <source>
        <dbReference type="ARBA" id="ARBA00001946"/>
    </source>
</evidence>
<comment type="caution">
    <text evidence="7">The sequence shown here is derived from an EMBL/GenBank/DDBJ whole genome shotgun (WGS) entry which is preliminary data.</text>
</comment>
<reference evidence="8" key="1">
    <citation type="submission" date="2023-07" db="EMBL/GenBank/DDBJ databases">
        <title>Whole genome shotgun sequence of Streptomyces nojiriensis NBRC 13794.</title>
        <authorList>
            <person name="Komaki H."/>
            <person name="Tamura T."/>
        </authorList>
    </citation>
    <scope>NUCLEOTIDE SEQUENCE [LARGE SCALE GENOMIC DNA]</scope>
    <source>
        <strain evidence="8">NBRC 13794</strain>
    </source>
</reference>
<protein>
    <recommendedName>
        <fullName evidence="6">Nudix hydrolase domain-containing protein</fullName>
    </recommendedName>
</protein>
<proteinExistence type="inferred from homology"/>
<evidence type="ECO:0000256" key="4">
    <source>
        <dbReference type="ARBA" id="ARBA00022842"/>
    </source>
</evidence>
<evidence type="ECO:0000313" key="7">
    <source>
        <dbReference type="EMBL" id="GHI69757.1"/>
    </source>
</evidence>
<dbReference type="Pfam" id="PF00293">
    <property type="entry name" value="NUDIX"/>
    <property type="match status" value="1"/>
</dbReference>
<accession>A0ABQ3SNY6</accession>
<keyword evidence="3 5" id="KW-0378">Hydrolase</keyword>
<name>A0ABQ3SNY6_9ACTN</name>
<dbReference type="PRINTS" id="PR00502">
    <property type="entry name" value="NUDIXFAMILY"/>
</dbReference>
<comment type="similarity">
    <text evidence="2 5">Belongs to the Nudix hydrolase family.</text>
</comment>
<dbReference type="Proteomes" id="UP000613974">
    <property type="component" value="Unassembled WGS sequence"/>
</dbReference>
<dbReference type="Gene3D" id="3.90.79.10">
    <property type="entry name" value="Nucleoside Triphosphate Pyrophosphohydrolase"/>
    <property type="match status" value="1"/>
</dbReference>
<keyword evidence="4" id="KW-0460">Magnesium</keyword>
<comment type="cofactor">
    <cofactor evidence="1">
        <name>Mg(2+)</name>
        <dbReference type="ChEBI" id="CHEBI:18420"/>
    </cofactor>
</comment>
<dbReference type="InterPro" id="IPR020476">
    <property type="entry name" value="Nudix_hydrolase"/>
</dbReference>
<gene>
    <name evidence="7" type="ORF">Snoj_36750</name>
</gene>
<evidence type="ECO:0000256" key="5">
    <source>
        <dbReference type="RuleBase" id="RU003476"/>
    </source>
</evidence>
<dbReference type="InterPro" id="IPR000086">
    <property type="entry name" value="NUDIX_hydrolase_dom"/>
</dbReference>
<keyword evidence="8" id="KW-1185">Reference proteome</keyword>
<feature type="domain" description="Nudix hydrolase" evidence="6">
    <location>
        <begin position="13"/>
        <end position="153"/>
    </location>
</feature>
<sequence>MASSSRVGAVETTHRPAVRVICLDAAHRLLLLHWRDPFDGVLLWEPPGGGIEPGETPLIAARRELAEETGLDPAAVLDRSVPVERDVRWNGKRYVGAEDFFVARFAEERPALSATGLLPDERVNFHAYAWIDWSDLTTLPDRVEPPALMSVLAALVPDCPWHDPDASPVLSSDHWRVASAPGRLPAAAGTICDAW</sequence>